<feature type="domain" description="DUF4296" evidence="2">
    <location>
        <begin position="26"/>
        <end position="107"/>
    </location>
</feature>
<comment type="caution">
    <text evidence="3">The sequence shown here is derived from an EMBL/GenBank/DDBJ whole genome shotgun (WGS) entry which is preliminary data.</text>
</comment>
<dbReference type="PROSITE" id="PS51257">
    <property type="entry name" value="PROKAR_LIPOPROTEIN"/>
    <property type="match status" value="1"/>
</dbReference>
<protein>
    <submittedName>
        <fullName evidence="3">Uncharacterized protein DUF4296</fullName>
    </submittedName>
</protein>
<proteinExistence type="predicted"/>
<evidence type="ECO:0000256" key="1">
    <source>
        <dbReference type="SAM" id="Coils"/>
    </source>
</evidence>
<keyword evidence="1" id="KW-0175">Coiled coil</keyword>
<gene>
    <name evidence="3" type="ORF">IQ05_00680</name>
</gene>
<reference evidence="3 4" key="1">
    <citation type="journal article" date="2015" name="Stand. Genomic Sci.">
        <title>Genomic Encyclopedia of Bacterial and Archaeal Type Strains, Phase III: the genomes of soil and plant-associated and newly described type strains.</title>
        <authorList>
            <person name="Whitman W.B."/>
            <person name="Woyke T."/>
            <person name="Klenk H.P."/>
            <person name="Zhou Y."/>
            <person name="Lilburn T.G."/>
            <person name="Beck B.J."/>
            <person name="De Vos P."/>
            <person name="Vandamme P."/>
            <person name="Eisen J.A."/>
            <person name="Garrity G."/>
            <person name="Hugenholtz P."/>
            <person name="Kyrpides N.C."/>
        </authorList>
    </citation>
    <scope>NUCLEOTIDE SEQUENCE [LARGE SCALE GENOMIC DNA]</scope>
    <source>
        <strain evidence="3 4">CGMCC 1.6847</strain>
    </source>
</reference>
<evidence type="ECO:0000259" key="2">
    <source>
        <dbReference type="Pfam" id="PF14129"/>
    </source>
</evidence>
<feature type="coiled-coil region" evidence="1">
    <location>
        <begin position="93"/>
        <end position="120"/>
    </location>
</feature>
<dbReference type="Pfam" id="PF14129">
    <property type="entry name" value="DUF4296"/>
    <property type="match status" value="1"/>
</dbReference>
<dbReference type="RefSeq" id="WP_244289516.1">
    <property type="nucleotide sequence ID" value="NZ_VLKO01000002.1"/>
</dbReference>
<organism evidence="3 4">
    <name type="scientific">Flavobacterium tiangeerense</name>
    <dbReference type="NCBI Taxonomy" id="459471"/>
    <lineage>
        <taxon>Bacteria</taxon>
        <taxon>Pseudomonadati</taxon>
        <taxon>Bacteroidota</taxon>
        <taxon>Flavobacteriia</taxon>
        <taxon>Flavobacteriales</taxon>
        <taxon>Flavobacteriaceae</taxon>
        <taxon>Flavobacterium</taxon>
    </lineage>
</organism>
<name>A0ABY3FNC2_9FLAO</name>
<evidence type="ECO:0000313" key="4">
    <source>
        <dbReference type="Proteomes" id="UP000317519"/>
    </source>
</evidence>
<dbReference type="EMBL" id="VLKO01000002">
    <property type="protein sequence ID" value="TWI02427.1"/>
    <property type="molecule type" value="Genomic_DNA"/>
</dbReference>
<keyword evidence="4" id="KW-1185">Reference proteome</keyword>
<dbReference type="Proteomes" id="UP000317519">
    <property type="component" value="Unassembled WGS sequence"/>
</dbReference>
<sequence length="138" mass="16104">MIKHCISVIFFLLLLSCKDHNGIPEPEKLIEKDVMVDIMYDLSVLEAIKYQNPASLDSFKINASAFILKKYKVDSIQYMKNNKYYAADDELYKSMFEKVIKRLEADVKKAETQAKIDDKKAKSKKIKLKLLRPLIRQQ</sequence>
<accession>A0ABY3FNC2</accession>
<evidence type="ECO:0000313" key="3">
    <source>
        <dbReference type="EMBL" id="TWI02427.1"/>
    </source>
</evidence>
<dbReference type="InterPro" id="IPR025381">
    <property type="entry name" value="DUF4296"/>
</dbReference>